<comment type="similarity">
    <text evidence="1">Belongs to the glycosyltransferase group 1 family. Glycosyltransferase 4 subfamily.</text>
</comment>
<dbReference type="GO" id="GO:1901135">
    <property type="term" value="P:carbohydrate derivative metabolic process"/>
    <property type="evidence" value="ECO:0007669"/>
    <property type="project" value="UniProtKB-ARBA"/>
</dbReference>
<dbReference type="InterPro" id="IPR001296">
    <property type="entry name" value="Glyco_trans_1"/>
</dbReference>
<organism evidence="5 6">
    <name type="scientific">Corallincola holothuriorum</name>
    <dbReference type="NCBI Taxonomy" id="2282215"/>
    <lineage>
        <taxon>Bacteria</taxon>
        <taxon>Pseudomonadati</taxon>
        <taxon>Pseudomonadota</taxon>
        <taxon>Gammaproteobacteria</taxon>
        <taxon>Alteromonadales</taxon>
        <taxon>Psychromonadaceae</taxon>
        <taxon>Corallincola</taxon>
    </lineage>
</organism>
<evidence type="ECO:0000313" key="6">
    <source>
        <dbReference type="Proteomes" id="UP000252558"/>
    </source>
</evidence>
<dbReference type="OrthoDB" id="4611853at2"/>
<keyword evidence="3 5" id="KW-0808">Transferase</keyword>
<dbReference type="PANTHER" id="PTHR12526">
    <property type="entry name" value="GLYCOSYLTRANSFERASE"/>
    <property type="match status" value="1"/>
</dbReference>
<gene>
    <name evidence="5" type="ORF">DU002_11090</name>
</gene>
<dbReference type="Pfam" id="PF00534">
    <property type="entry name" value="Glycos_transf_1"/>
    <property type="match status" value="1"/>
</dbReference>
<evidence type="ECO:0000259" key="4">
    <source>
        <dbReference type="Pfam" id="PF00534"/>
    </source>
</evidence>
<evidence type="ECO:0000256" key="3">
    <source>
        <dbReference type="ARBA" id="ARBA00022679"/>
    </source>
</evidence>
<feature type="domain" description="Glycosyl transferase family 1" evidence="4">
    <location>
        <begin position="226"/>
        <end position="371"/>
    </location>
</feature>
<dbReference type="SUPFAM" id="SSF53756">
    <property type="entry name" value="UDP-Glycosyltransferase/glycogen phosphorylase"/>
    <property type="match status" value="1"/>
</dbReference>
<dbReference type="GO" id="GO:0016757">
    <property type="term" value="F:glycosyltransferase activity"/>
    <property type="evidence" value="ECO:0007669"/>
    <property type="project" value="UniProtKB-KW"/>
</dbReference>
<protein>
    <submittedName>
        <fullName evidence="5">Glycosyltransferase</fullName>
    </submittedName>
</protein>
<name>A0A368NJC5_9GAMM</name>
<comment type="caution">
    <text evidence="5">The sequence shown here is derived from an EMBL/GenBank/DDBJ whole genome shotgun (WGS) entry which is preliminary data.</text>
</comment>
<keyword evidence="6" id="KW-1185">Reference proteome</keyword>
<dbReference type="Gene3D" id="3.40.50.2000">
    <property type="entry name" value="Glycogen Phosphorylase B"/>
    <property type="match status" value="2"/>
</dbReference>
<sequence length="412" mass="46756">MKVTYFLGEFPVKTETFVINQIAGLISQGADVSIISISKGDMDCDHPALIKYNLLSRCRFLLSEERSDSQSKRNIRRLKDIFRTYKFFRIFKAMFSFRKLGKYGRSLKFLAAASGIDKPISSDVFVCHFGFIGVFAHRLRQLGVIRGKIATVFHGYDMSQADLLARHKQDYISLFEQTEAMLPISEHWKDKLIDLGCAEEKIFVNRMGINLDDFVSREFGRKLNVPIKIVSVARFVEKKGIEYALKSMHVLKNRGVDFVYKIIGDGPLKENYELLINKYGLNDEVHLLGYIPQEGVKKLLDDSDLFLLPSVTASCGDKEGIPVSLMEAMAVGLITVSTNHSGIPELIDDGVDGFLANERDSEALADILCEINGNKFDLEELRRKSLLKISTKFNQKSLYEELFLISKNIYEN</sequence>
<dbReference type="RefSeq" id="WP_114338457.1">
    <property type="nucleotide sequence ID" value="NZ_QPID01000006.1"/>
</dbReference>
<dbReference type="EMBL" id="QPID01000006">
    <property type="protein sequence ID" value="RCU49461.1"/>
    <property type="molecule type" value="Genomic_DNA"/>
</dbReference>
<evidence type="ECO:0000256" key="1">
    <source>
        <dbReference type="ARBA" id="ARBA00009481"/>
    </source>
</evidence>
<evidence type="ECO:0000256" key="2">
    <source>
        <dbReference type="ARBA" id="ARBA00022676"/>
    </source>
</evidence>
<reference evidence="5 6" key="1">
    <citation type="submission" date="2018-07" db="EMBL/GenBank/DDBJ databases">
        <title>Corallincola holothuriorum sp. nov., a new facultative anaerobe isolated from sea cucumber Apostichopus japonicus.</title>
        <authorList>
            <person name="Xia H."/>
        </authorList>
    </citation>
    <scope>NUCLEOTIDE SEQUENCE [LARGE SCALE GENOMIC DNA]</scope>
    <source>
        <strain evidence="5 6">C4</strain>
    </source>
</reference>
<proteinExistence type="inferred from homology"/>
<accession>A0A368NJC5</accession>
<dbReference type="PANTHER" id="PTHR12526:SF640">
    <property type="entry name" value="COLANIC ACID BIOSYNTHESIS GLYCOSYLTRANSFERASE WCAL-RELATED"/>
    <property type="match status" value="1"/>
</dbReference>
<evidence type="ECO:0000313" key="5">
    <source>
        <dbReference type="EMBL" id="RCU49461.1"/>
    </source>
</evidence>
<keyword evidence="2" id="KW-0328">Glycosyltransferase</keyword>
<dbReference type="Proteomes" id="UP000252558">
    <property type="component" value="Unassembled WGS sequence"/>
</dbReference>
<dbReference type="AlphaFoldDB" id="A0A368NJC5"/>